<protein>
    <submittedName>
        <fullName evidence="2">Predicted kinase, aminoglycoside phosphotransferase (APT) family</fullName>
    </submittedName>
</protein>
<dbReference type="CDD" id="cd05155">
    <property type="entry name" value="APH_ChoK_like_1"/>
    <property type="match status" value="1"/>
</dbReference>
<dbReference type="PANTHER" id="PTHR21310">
    <property type="entry name" value="AMINOGLYCOSIDE PHOSPHOTRANSFERASE-RELATED-RELATED"/>
    <property type="match status" value="1"/>
</dbReference>
<dbReference type="AlphaFoldDB" id="A0A1G7NTX0"/>
<dbReference type="PANTHER" id="PTHR21310:SF42">
    <property type="entry name" value="BIFUNCTIONAL AAC_APH"/>
    <property type="match status" value="1"/>
</dbReference>
<dbReference type="STRING" id="200378.SAMN05216553_103179"/>
<dbReference type="InterPro" id="IPR011009">
    <property type="entry name" value="Kinase-like_dom_sf"/>
</dbReference>
<keyword evidence="2" id="KW-0808">Transferase</keyword>
<dbReference type="Pfam" id="PF01636">
    <property type="entry name" value="APH"/>
    <property type="match status" value="1"/>
</dbReference>
<dbReference type="Gene3D" id="3.30.200.20">
    <property type="entry name" value="Phosphorylase Kinase, domain 1"/>
    <property type="match status" value="1"/>
</dbReference>
<keyword evidence="3" id="KW-1185">Reference proteome</keyword>
<dbReference type="Proteomes" id="UP000199623">
    <property type="component" value="Unassembled WGS sequence"/>
</dbReference>
<dbReference type="InterPro" id="IPR002575">
    <property type="entry name" value="Aminoglycoside_PTrfase"/>
</dbReference>
<evidence type="ECO:0000259" key="1">
    <source>
        <dbReference type="Pfam" id="PF01636"/>
    </source>
</evidence>
<dbReference type="GO" id="GO:0016301">
    <property type="term" value="F:kinase activity"/>
    <property type="evidence" value="ECO:0007669"/>
    <property type="project" value="UniProtKB-KW"/>
</dbReference>
<feature type="domain" description="Aminoglycoside phosphotransferase" evidence="1">
    <location>
        <begin position="33"/>
        <end position="254"/>
    </location>
</feature>
<dbReference type="RefSeq" id="WP_090047191.1">
    <property type="nucleotide sequence ID" value="NZ_FNCC01000003.1"/>
</dbReference>
<name>A0A1G7NTX0_9PSEU</name>
<keyword evidence="2" id="KW-0418">Kinase</keyword>
<dbReference type="OrthoDB" id="9797603at2"/>
<dbReference type="SUPFAM" id="SSF56112">
    <property type="entry name" value="Protein kinase-like (PK-like)"/>
    <property type="match status" value="1"/>
</dbReference>
<dbReference type="EMBL" id="FNCC01000003">
    <property type="protein sequence ID" value="SDF76759.1"/>
    <property type="molecule type" value="Genomic_DNA"/>
</dbReference>
<proteinExistence type="predicted"/>
<organism evidence="2 3">
    <name type="scientific">Lentzea fradiae</name>
    <dbReference type="NCBI Taxonomy" id="200378"/>
    <lineage>
        <taxon>Bacteria</taxon>
        <taxon>Bacillati</taxon>
        <taxon>Actinomycetota</taxon>
        <taxon>Actinomycetes</taxon>
        <taxon>Pseudonocardiales</taxon>
        <taxon>Pseudonocardiaceae</taxon>
        <taxon>Lentzea</taxon>
    </lineage>
</organism>
<dbReference type="InterPro" id="IPR051678">
    <property type="entry name" value="AGP_Transferase"/>
</dbReference>
<dbReference type="Gene3D" id="3.90.1200.10">
    <property type="match status" value="1"/>
</dbReference>
<accession>A0A1G7NTX0</accession>
<gene>
    <name evidence="2" type="ORF">SAMN05216553_103179</name>
</gene>
<reference evidence="3" key="1">
    <citation type="submission" date="2016-10" db="EMBL/GenBank/DDBJ databases">
        <authorList>
            <person name="Varghese N."/>
            <person name="Submissions S."/>
        </authorList>
    </citation>
    <scope>NUCLEOTIDE SEQUENCE [LARGE SCALE GENOMIC DNA]</scope>
    <source>
        <strain evidence="3">CGMCC 4.3506</strain>
    </source>
</reference>
<sequence length="292" mass="32671">MHKDETPTDPSLVDGLIRAQFPCWQGLPITQVRHGGTDHAIYRLGDELAVRLPRIERAQHQAEKDFITLPKLAPHLPLAVPEPLELGDPTENYPFRWSVVCWLPGEIAPVEDTDADTPVRLAGLVRALHAVETDGRPWTTYRGRLDHSDSDEGVRAGIAEVGGDERLFALWREVLDAPHWDGPARWLHADLHQGNLLFTNGALTGVIDWGAAGVGDPAADLMTAWIFLDERGRARFRRELEEFDDATWVRARGWALEMAVAALPYYRDTNPFLAGIARRTIEQLLADVRPLP</sequence>
<evidence type="ECO:0000313" key="2">
    <source>
        <dbReference type="EMBL" id="SDF76759.1"/>
    </source>
</evidence>
<evidence type="ECO:0000313" key="3">
    <source>
        <dbReference type="Proteomes" id="UP000199623"/>
    </source>
</evidence>